<evidence type="ECO:0000256" key="1">
    <source>
        <dbReference type="SAM" id="Phobius"/>
    </source>
</evidence>
<dbReference type="RefSeq" id="WP_075691088.1">
    <property type="nucleotide sequence ID" value="NZ_CP009248.1"/>
</dbReference>
<feature type="transmembrane region" description="Helical" evidence="1">
    <location>
        <begin position="70"/>
        <end position="91"/>
    </location>
</feature>
<proteinExistence type="predicted"/>
<evidence type="ECO:0000313" key="3">
    <source>
        <dbReference type="Proteomes" id="UP000185469"/>
    </source>
</evidence>
<keyword evidence="1" id="KW-1133">Transmembrane helix</keyword>
<sequence>MSTAVPAPAATGPRRPILLAAAVLAALAVLATVALPPLGLVALGDLLLPVGIAGVVAAALGAVGRSRAHLAAGIAAAAFPLLCFPIVVRLFGFV</sequence>
<accession>A0A1L7CVL4</accession>
<feature type="transmembrane region" description="Helical" evidence="1">
    <location>
        <begin position="41"/>
        <end position="63"/>
    </location>
</feature>
<dbReference type="AlphaFoldDB" id="A0A1L7CVL4"/>
<dbReference type="EMBL" id="CP009248">
    <property type="protein sequence ID" value="APT89892.1"/>
    <property type="molecule type" value="Genomic_DNA"/>
</dbReference>
<organism evidence="2 3">
    <name type="scientific">Corynebacterium sphenisci DSM 44792</name>
    <dbReference type="NCBI Taxonomy" id="1437874"/>
    <lineage>
        <taxon>Bacteria</taxon>
        <taxon>Bacillati</taxon>
        <taxon>Actinomycetota</taxon>
        <taxon>Actinomycetes</taxon>
        <taxon>Mycobacteriales</taxon>
        <taxon>Corynebacteriaceae</taxon>
        <taxon>Corynebacterium</taxon>
    </lineage>
</organism>
<dbReference type="KEGG" id="csph:CSPHI_00960"/>
<protein>
    <submittedName>
        <fullName evidence="2">Uncharacterized protein</fullName>
    </submittedName>
</protein>
<keyword evidence="3" id="KW-1185">Reference proteome</keyword>
<evidence type="ECO:0000313" key="2">
    <source>
        <dbReference type="EMBL" id="APT89892.1"/>
    </source>
</evidence>
<name>A0A1L7CVL4_9CORY</name>
<gene>
    <name evidence="2" type="ORF">CSPHI_00960</name>
</gene>
<keyword evidence="1" id="KW-0472">Membrane</keyword>
<keyword evidence="1" id="KW-0812">Transmembrane</keyword>
<dbReference type="Proteomes" id="UP000185469">
    <property type="component" value="Chromosome"/>
</dbReference>
<reference evidence="2 3" key="1">
    <citation type="submission" date="2014-08" db="EMBL/GenBank/DDBJ databases">
        <title>Complete genome sequence of Corynebacterium sphenisci CECT 5990(T) (=DSM 44792(T)), isolated from healthy wild penguins.</title>
        <authorList>
            <person name="Ruckert C."/>
            <person name="Albersmeier A."/>
            <person name="Winkler A."/>
            <person name="Kalinowski J."/>
        </authorList>
    </citation>
    <scope>NUCLEOTIDE SEQUENCE [LARGE SCALE GENOMIC DNA]</scope>
    <source>
        <strain evidence="2 3">DSM 44792</strain>
    </source>
</reference>